<protein>
    <submittedName>
        <fullName evidence="2">Uncharacterized protein</fullName>
    </submittedName>
</protein>
<organism evidence="2 3">
    <name type="scientific">Membranihabitans marinus</name>
    <dbReference type="NCBI Taxonomy" id="1227546"/>
    <lineage>
        <taxon>Bacteria</taxon>
        <taxon>Pseudomonadati</taxon>
        <taxon>Bacteroidota</taxon>
        <taxon>Saprospiria</taxon>
        <taxon>Saprospirales</taxon>
        <taxon>Saprospiraceae</taxon>
        <taxon>Membranihabitans</taxon>
    </lineage>
</organism>
<keyword evidence="1" id="KW-1133">Transmembrane helix</keyword>
<evidence type="ECO:0000256" key="1">
    <source>
        <dbReference type="SAM" id="Phobius"/>
    </source>
</evidence>
<keyword evidence="3" id="KW-1185">Reference proteome</keyword>
<evidence type="ECO:0000313" key="3">
    <source>
        <dbReference type="Proteomes" id="UP000753961"/>
    </source>
</evidence>
<proteinExistence type="predicted"/>
<accession>A0A953LBB4</accession>
<dbReference type="AlphaFoldDB" id="A0A953LBB4"/>
<dbReference type="Proteomes" id="UP000753961">
    <property type="component" value="Unassembled WGS sequence"/>
</dbReference>
<gene>
    <name evidence="2" type="ORF">KUV50_15605</name>
</gene>
<feature type="transmembrane region" description="Helical" evidence="1">
    <location>
        <begin position="23"/>
        <end position="44"/>
    </location>
</feature>
<dbReference type="RefSeq" id="WP_222581116.1">
    <property type="nucleotide sequence ID" value="NZ_JAHVHU010000016.1"/>
</dbReference>
<keyword evidence="1" id="KW-0472">Membrane</keyword>
<name>A0A953LBB4_9BACT</name>
<comment type="caution">
    <text evidence="2">The sequence shown here is derived from an EMBL/GenBank/DDBJ whole genome shotgun (WGS) entry which is preliminary data.</text>
</comment>
<keyword evidence="1" id="KW-0812">Transmembrane</keyword>
<dbReference type="EMBL" id="JAHVHU010000016">
    <property type="protein sequence ID" value="MBY5959578.1"/>
    <property type="molecule type" value="Genomic_DNA"/>
</dbReference>
<sequence length="210" mass="24666">MIILTIIIYYPISLGKLGGFSPIQGFASTLIAFIFIVIAIIRLLPQFFYFSEQEYMHKENHELSKEFETDISKELIILKETLIKNGRDELLTRQQFDALNGEILVKLTDKKEEAFFVINIWTKSSDIEMIVRELERYSYEFFNDLNGLHIDINSFVLSYFVQIEGVESPANYFVRSKRTELNELLRNVSNPKEFIEQLKNKVIDELFRSV</sequence>
<evidence type="ECO:0000313" key="2">
    <source>
        <dbReference type="EMBL" id="MBY5959578.1"/>
    </source>
</evidence>
<reference evidence="2" key="1">
    <citation type="submission" date="2021-06" db="EMBL/GenBank/DDBJ databases">
        <title>44 bacteria genomes isolated from Dapeng, Shenzhen.</title>
        <authorList>
            <person name="Zheng W."/>
            <person name="Yu S."/>
            <person name="Huang Y."/>
        </authorList>
    </citation>
    <scope>NUCLEOTIDE SEQUENCE</scope>
    <source>
        <strain evidence="2">DP5N28-2</strain>
    </source>
</reference>